<organism evidence="1 2">
    <name type="scientific">Algoriphagus aquaeductus</name>
    <dbReference type="NCBI Taxonomy" id="475299"/>
    <lineage>
        <taxon>Bacteria</taxon>
        <taxon>Pseudomonadati</taxon>
        <taxon>Bacteroidota</taxon>
        <taxon>Cytophagia</taxon>
        <taxon>Cytophagales</taxon>
        <taxon>Cyclobacteriaceae</taxon>
        <taxon>Algoriphagus</taxon>
    </lineage>
</organism>
<sequence length="378" mass="43765">MILRNLLEMRLFLLHLFLGWVTLTPVSAQVLNSGLMNSDTGEHIGNLSIGAYLDTYFGFDFSRPEDGQVPYFVSMNRHNEATVNLAFVDIRYESERVRGRLVPGFGTYINANYQNEPGTLKNLVEASVGFQVFKEKEIWVDFGILGSPYTNESAISRDHLMYTRSFAPEYVPYYLSGAKFTLPLSGKLTAYLYLLNGWQQIRDQNRGKALGTQLEYRPDKKNLINWNTYWGDERSSDRPEDRLRAFSDVYWIHDGDGKWDFTSCLYAGFQNNLMDRFNSKVFWWQANFIARYHFTEKIALSGRMEYFSDPNSIQITAELQPPFQAFSNGLCLNLTPQSNLLLRIEGRYFYSSEALFQQTAQQTSKDKFWMISGITFSF</sequence>
<evidence type="ECO:0000313" key="1">
    <source>
        <dbReference type="EMBL" id="PZV83936.1"/>
    </source>
</evidence>
<accession>A0A326RZI1</accession>
<gene>
    <name evidence="1" type="ORF">CLV31_105162</name>
</gene>
<dbReference type="Proteomes" id="UP000248917">
    <property type="component" value="Unassembled WGS sequence"/>
</dbReference>
<reference evidence="1 2" key="1">
    <citation type="submission" date="2018-06" db="EMBL/GenBank/DDBJ databases">
        <title>Genomic Encyclopedia of Archaeal and Bacterial Type Strains, Phase II (KMG-II): from individual species to whole genera.</title>
        <authorList>
            <person name="Goeker M."/>
        </authorList>
    </citation>
    <scope>NUCLEOTIDE SEQUENCE [LARGE SCALE GENOMIC DNA]</scope>
    <source>
        <strain evidence="1 2">T4</strain>
    </source>
</reference>
<dbReference type="AlphaFoldDB" id="A0A326RZI1"/>
<dbReference type="Pfam" id="PF07642">
    <property type="entry name" value="BBP2"/>
    <property type="match status" value="1"/>
</dbReference>
<protein>
    <submittedName>
        <fullName evidence="1">Putative OmpL-like beta-barrel porin-2</fullName>
    </submittedName>
</protein>
<dbReference type="InterPro" id="IPR011486">
    <property type="entry name" value="BBP2"/>
</dbReference>
<comment type="caution">
    <text evidence="1">The sequence shown here is derived from an EMBL/GenBank/DDBJ whole genome shotgun (WGS) entry which is preliminary data.</text>
</comment>
<proteinExistence type="predicted"/>
<dbReference type="EMBL" id="QKTX01000005">
    <property type="protein sequence ID" value="PZV83936.1"/>
    <property type="molecule type" value="Genomic_DNA"/>
</dbReference>
<keyword evidence="2" id="KW-1185">Reference proteome</keyword>
<evidence type="ECO:0000313" key="2">
    <source>
        <dbReference type="Proteomes" id="UP000248917"/>
    </source>
</evidence>
<name>A0A326RZI1_9BACT</name>